<dbReference type="WBParaSite" id="GPLIN_000589400">
    <property type="protein sequence ID" value="GPLIN_000589400"/>
    <property type="gene ID" value="GPLIN_000589400"/>
</dbReference>
<feature type="region of interest" description="Disordered" evidence="1">
    <location>
        <begin position="12"/>
        <end position="46"/>
    </location>
</feature>
<keyword evidence="2" id="KW-1185">Reference proteome</keyword>
<name>A0A183BZ53_GLOPA</name>
<dbReference type="AlphaFoldDB" id="A0A183BZ53"/>
<reference evidence="2" key="2">
    <citation type="submission" date="2014-05" db="EMBL/GenBank/DDBJ databases">
        <title>The genome and life-stage specific transcriptomes of Globodera pallida elucidate key aspects of plant parasitism by a cyst nematode.</title>
        <authorList>
            <person name="Cotton J.A."/>
            <person name="Lilley C.J."/>
            <person name="Jones L.M."/>
            <person name="Kikuchi T."/>
            <person name="Reid A.J."/>
            <person name="Thorpe P."/>
            <person name="Tsai I.J."/>
            <person name="Beasley H."/>
            <person name="Blok V."/>
            <person name="Cock P.J.A."/>
            <person name="Van den Akker S.E."/>
            <person name="Holroyd N."/>
            <person name="Hunt M."/>
            <person name="Mantelin S."/>
            <person name="Naghra H."/>
            <person name="Pain A."/>
            <person name="Palomares-Rius J.E."/>
            <person name="Zarowiecki M."/>
            <person name="Berriman M."/>
            <person name="Jones J.T."/>
            <person name="Urwin P.E."/>
        </authorList>
    </citation>
    <scope>NUCLEOTIDE SEQUENCE [LARGE SCALE GENOMIC DNA]</scope>
    <source>
        <strain evidence="2">Lindley</strain>
    </source>
</reference>
<evidence type="ECO:0000313" key="3">
    <source>
        <dbReference type="WBParaSite" id="GPLIN_000589400"/>
    </source>
</evidence>
<dbReference type="Proteomes" id="UP000050741">
    <property type="component" value="Unassembled WGS sequence"/>
</dbReference>
<sequence>MLEQFKKQMIEQFNPGGSDYEKSNDFEEKSDSLSNEEQQKSEKKIIKKFTSDNEKKKILKKFLEKKERLANEFGKQSEIGDLNLEWAMKSPNINQKGCLMISAKKLSKNLTK</sequence>
<evidence type="ECO:0000256" key="1">
    <source>
        <dbReference type="SAM" id="MobiDB-lite"/>
    </source>
</evidence>
<feature type="compositionally biased region" description="Basic and acidic residues" evidence="1">
    <location>
        <begin position="19"/>
        <end position="46"/>
    </location>
</feature>
<reference evidence="2" key="1">
    <citation type="submission" date="2013-12" db="EMBL/GenBank/DDBJ databases">
        <authorList>
            <person name="Aslett M."/>
        </authorList>
    </citation>
    <scope>NUCLEOTIDE SEQUENCE [LARGE SCALE GENOMIC DNA]</scope>
    <source>
        <strain evidence="2">Lindley</strain>
    </source>
</reference>
<reference evidence="3" key="3">
    <citation type="submission" date="2016-06" db="UniProtKB">
        <authorList>
            <consortium name="WormBaseParasite"/>
        </authorList>
    </citation>
    <scope>IDENTIFICATION</scope>
</reference>
<organism evidence="2 3">
    <name type="scientific">Globodera pallida</name>
    <name type="common">Potato cyst nematode worm</name>
    <name type="synonym">Heterodera pallida</name>
    <dbReference type="NCBI Taxonomy" id="36090"/>
    <lineage>
        <taxon>Eukaryota</taxon>
        <taxon>Metazoa</taxon>
        <taxon>Ecdysozoa</taxon>
        <taxon>Nematoda</taxon>
        <taxon>Chromadorea</taxon>
        <taxon>Rhabditida</taxon>
        <taxon>Tylenchina</taxon>
        <taxon>Tylenchomorpha</taxon>
        <taxon>Tylenchoidea</taxon>
        <taxon>Heteroderidae</taxon>
        <taxon>Heteroderinae</taxon>
        <taxon>Globodera</taxon>
    </lineage>
</organism>
<accession>A0A183BZ53</accession>
<proteinExistence type="predicted"/>
<protein>
    <submittedName>
        <fullName evidence="3">Uncharacterized protein</fullName>
    </submittedName>
</protein>
<evidence type="ECO:0000313" key="2">
    <source>
        <dbReference type="Proteomes" id="UP000050741"/>
    </source>
</evidence>